<feature type="binding site" evidence="7">
    <location>
        <position position="257"/>
    </location>
    <ligand>
        <name>Zn(2+)</name>
        <dbReference type="ChEBI" id="CHEBI:29105"/>
        <label>2</label>
    </ligand>
</feature>
<feature type="binding site" evidence="7">
    <location>
        <position position="227"/>
    </location>
    <ligand>
        <name>Zn(2+)</name>
        <dbReference type="ChEBI" id="CHEBI:29105"/>
        <label>3</label>
    </ligand>
</feature>
<dbReference type="GO" id="GO:0003677">
    <property type="term" value="F:DNA binding"/>
    <property type="evidence" value="ECO:0007669"/>
    <property type="project" value="InterPro"/>
</dbReference>
<dbReference type="PROSITE" id="PS00731">
    <property type="entry name" value="AP_NUCLEASE_F2_3"/>
    <property type="match status" value="1"/>
</dbReference>
<comment type="caution">
    <text evidence="9">The sequence shown here is derived from an EMBL/GenBank/DDBJ whole genome shotgun (WGS) entry which is preliminary data.</text>
</comment>
<feature type="domain" description="Xylose isomerase-like TIM barrel" evidence="8">
    <location>
        <begin position="22"/>
        <end position="275"/>
    </location>
</feature>
<dbReference type="CDD" id="cd00019">
    <property type="entry name" value="AP2Ec"/>
    <property type="match status" value="1"/>
</dbReference>
<dbReference type="GO" id="GO:0008270">
    <property type="term" value="F:zinc ion binding"/>
    <property type="evidence" value="ECO:0007669"/>
    <property type="project" value="UniProtKB-UniRule"/>
</dbReference>
<dbReference type="GO" id="GO:0006284">
    <property type="term" value="P:base-excision repair"/>
    <property type="evidence" value="ECO:0007669"/>
    <property type="project" value="TreeGrafter"/>
</dbReference>
<dbReference type="GO" id="GO:0003906">
    <property type="term" value="F:DNA-(apurinic or apyrimidinic site) endonuclease activity"/>
    <property type="evidence" value="ECO:0007669"/>
    <property type="project" value="TreeGrafter"/>
</dbReference>
<accession>A0AB38A594</accession>
<evidence type="ECO:0000256" key="1">
    <source>
        <dbReference type="ARBA" id="ARBA00005340"/>
    </source>
</evidence>
<evidence type="ECO:0000313" key="9">
    <source>
        <dbReference type="EMBL" id="SEB41230.1"/>
    </source>
</evidence>
<name>A0AB38A594_9ACTN</name>
<dbReference type="Gene3D" id="3.20.20.150">
    <property type="entry name" value="Divalent-metal-dependent TIM barrel enzymes"/>
    <property type="match status" value="1"/>
</dbReference>
<sequence length="280" mass="30545">MTLYLGCHLSSSDGYAAMGQTALSIGANTFAFFPRNPRGGSRKHVPEADVTALRNLITEQGFGPLVVHGPYTYNLCSATQHTRNFAQQAMREDLELLEQLPGNLYNFHPGSHVKQGATLGMQLIADGLDSILFEGMHTTVLLETMAGKGTELGRTFEELATIIDACHHGDQLSVCFDTCHVHDGGYAVVQDFDAVLDEFDRVLGLSRLKALHLNDSKNPCASHKDRHEKIGEGYLGLPFFKQVVNNKRVAHLPMILETPQASLNGYAAEIALLRAAAQEA</sequence>
<keyword evidence="5 7" id="KW-0862">Zinc</keyword>
<reference evidence="9 10" key="1">
    <citation type="submission" date="2016-10" db="EMBL/GenBank/DDBJ databases">
        <authorList>
            <person name="Varghese N."/>
            <person name="Submissions S."/>
        </authorList>
    </citation>
    <scope>NUCLEOTIDE SEQUENCE [LARGE SCALE GENOMIC DNA]</scope>
    <source>
        <strain evidence="9 10">DSM 20586</strain>
    </source>
</reference>
<keyword evidence="6 7" id="KW-0234">DNA repair</keyword>
<dbReference type="GO" id="GO:0008081">
    <property type="term" value="F:phosphoric diester hydrolase activity"/>
    <property type="evidence" value="ECO:0007669"/>
    <property type="project" value="TreeGrafter"/>
</dbReference>
<comment type="cofactor">
    <cofactor evidence="7">
        <name>Zn(2+)</name>
        <dbReference type="ChEBI" id="CHEBI:29105"/>
    </cofactor>
    <text evidence="7">Binds 3 Zn(2+) ions.</text>
</comment>
<evidence type="ECO:0000259" key="8">
    <source>
        <dbReference type="Pfam" id="PF01261"/>
    </source>
</evidence>
<keyword evidence="2 7" id="KW-0479">Metal-binding</keyword>
<evidence type="ECO:0000313" key="10">
    <source>
        <dbReference type="Proteomes" id="UP000183687"/>
    </source>
</evidence>
<dbReference type="InterPro" id="IPR018246">
    <property type="entry name" value="AP_endonuc_F2_Zn_BS"/>
</dbReference>
<dbReference type="AlphaFoldDB" id="A0AB38A594"/>
<dbReference type="PANTHER" id="PTHR21445">
    <property type="entry name" value="ENDONUCLEASE IV ENDODEOXYRIBONUCLEASE IV"/>
    <property type="match status" value="1"/>
</dbReference>
<dbReference type="InterPro" id="IPR013022">
    <property type="entry name" value="Xyl_isomerase-like_TIM-brl"/>
</dbReference>
<keyword evidence="3 7" id="KW-0227">DNA damage</keyword>
<dbReference type="PROSITE" id="PS00730">
    <property type="entry name" value="AP_NUCLEASE_F2_2"/>
    <property type="match status" value="1"/>
</dbReference>
<protein>
    <recommendedName>
        <fullName evidence="7">Probable endonuclease 4</fullName>
        <ecNumber evidence="7">3.1.21.2</ecNumber>
    </recommendedName>
    <alternativeName>
        <fullName evidence="7">Endodeoxyribonuclease IV</fullName>
    </alternativeName>
    <alternativeName>
        <fullName evidence="7">Endonuclease IV</fullName>
    </alternativeName>
</protein>
<feature type="binding site" evidence="7">
    <location>
        <position position="68"/>
    </location>
    <ligand>
        <name>Zn(2+)</name>
        <dbReference type="ChEBI" id="CHEBI:29105"/>
        <label>1</label>
    </ligand>
</feature>
<dbReference type="PROSITE" id="PS51432">
    <property type="entry name" value="AP_NUCLEASE_F2_4"/>
    <property type="match status" value="1"/>
</dbReference>
<dbReference type="Pfam" id="PF01261">
    <property type="entry name" value="AP_endonuc_2"/>
    <property type="match status" value="1"/>
</dbReference>
<evidence type="ECO:0000256" key="6">
    <source>
        <dbReference type="ARBA" id="ARBA00023204"/>
    </source>
</evidence>
<gene>
    <name evidence="7" type="primary">nfo</name>
    <name evidence="9" type="ORF">SAMN04489746_0129</name>
</gene>
<feature type="binding site" evidence="7">
    <location>
        <position position="225"/>
    </location>
    <ligand>
        <name>Zn(2+)</name>
        <dbReference type="ChEBI" id="CHEBI:29105"/>
        <label>3</label>
    </ligand>
</feature>
<evidence type="ECO:0000256" key="2">
    <source>
        <dbReference type="ARBA" id="ARBA00022723"/>
    </source>
</evidence>
<evidence type="ECO:0000256" key="7">
    <source>
        <dbReference type="HAMAP-Rule" id="MF_00152"/>
    </source>
</evidence>
<dbReference type="HAMAP" id="MF_00152">
    <property type="entry name" value="Nfo"/>
    <property type="match status" value="1"/>
</dbReference>
<dbReference type="PANTHER" id="PTHR21445:SF0">
    <property type="entry name" value="APURINIC-APYRIMIDINIC ENDONUCLEASE"/>
    <property type="match status" value="1"/>
</dbReference>
<dbReference type="EMBL" id="FNSH01000001">
    <property type="protein sequence ID" value="SEB41230.1"/>
    <property type="molecule type" value="Genomic_DNA"/>
</dbReference>
<comment type="similarity">
    <text evidence="1 7">Belongs to the AP endonuclease 2 family.</text>
</comment>
<dbReference type="FunFam" id="3.20.20.150:FF:000001">
    <property type="entry name" value="Probable endonuclease 4"/>
    <property type="match status" value="1"/>
</dbReference>
<dbReference type="EC" id="3.1.21.2" evidence="7"/>
<dbReference type="SMART" id="SM00518">
    <property type="entry name" value="AP2Ec"/>
    <property type="match status" value="1"/>
</dbReference>
<keyword evidence="7" id="KW-0540">Nuclease</keyword>
<dbReference type="InterPro" id="IPR001719">
    <property type="entry name" value="AP_endonuc_2"/>
</dbReference>
<evidence type="ECO:0000256" key="4">
    <source>
        <dbReference type="ARBA" id="ARBA00022801"/>
    </source>
</evidence>
<feature type="binding site" evidence="7">
    <location>
        <position position="180"/>
    </location>
    <ligand>
        <name>Zn(2+)</name>
        <dbReference type="ChEBI" id="CHEBI:29105"/>
        <label>3</label>
    </ligand>
</feature>
<comment type="function">
    <text evidence="7">Endonuclease IV plays a role in DNA repair. It cleaves phosphodiester bonds at apurinic or apyrimidinic (AP) sites, generating a 3'-hydroxyl group and a 5'-terminal sugar phosphate.</text>
</comment>
<dbReference type="InterPro" id="IPR036237">
    <property type="entry name" value="Xyl_isomerase-like_sf"/>
</dbReference>
<feature type="binding site" evidence="7">
    <location>
        <position position="108"/>
    </location>
    <ligand>
        <name>Zn(2+)</name>
        <dbReference type="ChEBI" id="CHEBI:29105"/>
        <label>1</label>
    </ligand>
</feature>
<feature type="binding site" evidence="7">
    <location>
        <position position="212"/>
    </location>
    <ligand>
        <name>Zn(2+)</name>
        <dbReference type="ChEBI" id="CHEBI:29105"/>
        <label>2</label>
    </ligand>
</feature>
<organism evidence="9 10">
    <name type="scientific">Atopobium minutum</name>
    <dbReference type="NCBI Taxonomy" id="1381"/>
    <lineage>
        <taxon>Bacteria</taxon>
        <taxon>Bacillati</taxon>
        <taxon>Actinomycetota</taxon>
        <taxon>Coriobacteriia</taxon>
        <taxon>Coriobacteriales</taxon>
        <taxon>Atopobiaceae</taxon>
        <taxon>Atopobium</taxon>
    </lineage>
</organism>
<dbReference type="SUPFAM" id="SSF51658">
    <property type="entry name" value="Xylose isomerase-like"/>
    <property type="match status" value="1"/>
</dbReference>
<evidence type="ECO:0000256" key="3">
    <source>
        <dbReference type="ARBA" id="ARBA00022763"/>
    </source>
</evidence>
<dbReference type="RefSeq" id="WP_002563637.1">
    <property type="nucleotide sequence ID" value="NZ_CALJSN010000005.1"/>
</dbReference>
<keyword evidence="7 9" id="KW-0255">Endonuclease</keyword>
<feature type="binding site" evidence="7">
    <location>
        <position position="143"/>
    </location>
    <ligand>
        <name>Zn(2+)</name>
        <dbReference type="ChEBI" id="CHEBI:29105"/>
        <label>2</label>
    </ligand>
</feature>
<feature type="binding site" evidence="7">
    <location>
        <position position="177"/>
    </location>
    <ligand>
        <name>Zn(2+)</name>
        <dbReference type="ChEBI" id="CHEBI:29105"/>
        <label>2</label>
    </ligand>
</feature>
<comment type="catalytic activity">
    <reaction evidence="7">
        <text>Endonucleolytic cleavage to 5'-phosphooligonucleotide end-products.</text>
        <dbReference type="EC" id="3.1.21.2"/>
    </reaction>
</comment>
<dbReference type="Proteomes" id="UP000183687">
    <property type="component" value="Unassembled WGS sequence"/>
</dbReference>
<keyword evidence="4 7" id="KW-0378">Hydrolase</keyword>
<dbReference type="NCBIfam" id="TIGR00587">
    <property type="entry name" value="nfo"/>
    <property type="match status" value="1"/>
</dbReference>
<feature type="binding site" evidence="7">
    <location>
        <position position="143"/>
    </location>
    <ligand>
        <name>Zn(2+)</name>
        <dbReference type="ChEBI" id="CHEBI:29105"/>
        <label>1</label>
    </ligand>
</feature>
<dbReference type="GO" id="GO:0008833">
    <property type="term" value="F:deoxyribonuclease IV (phage-T4-induced) activity"/>
    <property type="evidence" value="ECO:0007669"/>
    <property type="project" value="UniProtKB-UniRule"/>
</dbReference>
<evidence type="ECO:0000256" key="5">
    <source>
        <dbReference type="ARBA" id="ARBA00022833"/>
    </source>
</evidence>
<proteinExistence type="inferred from homology"/>